<comment type="pathway">
    <text evidence="7">Protein modification; lipoprotein biosynthesis (diacylglyceryl transfer).</text>
</comment>
<feature type="transmembrane region" description="Helical" evidence="7">
    <location>
        <begin position="57"/>
        <end position="79"/>
    </location>
</feature>
<comment type="catalytic activity">
    <reaction evidence="7">
        <text>L-cysteinyl-[prolipoprotein] + a 1,2-diacyl-sn-glycero-3-phospho-(1'-sn-glycerol) = an S-1,2-diacyl-sn-glyceryl-L-cysteinyl-[prolipoprotein] + sn-glycerol 1-phosphate + H(+)</text>
        <dbReference type="Rhea" id="RHEA:56712"/>
        <dbReference type="Rhea" id="RHEA-COMP:14679"/>
        <dbReference type="Rhea" id="RHEA-COMP:14680"/>
        <dbReference type="ChEBI" id="CHEBI:15378"/>
        <dbReference type="ChEBI" id="CHEBI:29950"/>
        <dbReference type="ChEBI" id="CHEBI:57685"/>
        <dbReference type="ChEBI" id="CHEBI:64716"/>
        <dbReference type="ChEBI" id="CHEBI:140658"/>
        <dbReference type="EC" id="2.5.1.145"/>
    </reaction>
</comment>
<organism evidence="8 9">
    <name type="scientific">Flavobacterium fluviale</name>
    <dbReference type="NCBI Taxonomy" id="2249356"/>
    <lineage>
        <taxon>Bacteria</taxon>
        <taxon>Pseudomonadati</taxon>
        <taxon>Bacteroidota</taxon>
        <taxon>Flavobacteriia</taxon>
        <taxon>Flavobacteriales</taxon>
        <taxon>Flavobacteriaceae</taxon>
        <taxon>Flavobacterium</taxon>
    </lineage>
</organism>
<evidence type="ECO:0000256" key="6">
    <source>
        <dbReference type="ARBA" id="ARBA00023136"/>
    </source>
</evidence>
<protein>
    <recommendedName>
        <fullName evidence="7">Phosphatidylglycerol--prolipoprotein diacylglyceryl transferase</fullName>
        <ecNumber evidence="7">2.5.1.145</ecNumber>
    </recommendedName>
</protein>
<evidence type="ECO:0000256" key="2">
    <source>
        <dbReference type="ARBA" id="ARBA00022475"/>
    </source>
</evidence>
<dbReference type="EC" id="2.5.1.145" evidence="7"/>
<comment type="subcellular location">
    <subcellularLocation>
        <location evidence="7">Cell membrane</location>
        <topology evidence="7">Multi-pass membrane protein</topology>
    </subcellularLocation>
</comment>
<dbReference type="HAMAP" id="MF_01147">
    <property type="entry name" value="Lgt"/>
    <property type="match status" value="1"/>
</dbReference>
<dbReference type="InterPro" id="IPR001640">
    <property type="entry name" value="Lgt"/>
</dbReference>
<evidence type="ECO:0000313" key="8">
    <source>
        <dbReference type="EMBL" id="AXB55783.1"/>
    </source>
</evidence>
<evidence type="ECO:0000256" key="1">
    <source>
        <dbReference type="ARBA" id="ARBA00007150"/>
    </source>
</evidence>
<keyword evidence="4 7" id="KW-0812">Transmembrane</keyword>
<dbReference type="GO" id="GO:0008961">
    <property type="term" value="F:phosphatidylglycerol-prolipoprotein diacylglyceryl transferase activity"/>
    <property type="evidence" value="ECO:0007669"/>
    <property type="project" value="UniProtKB-UniRule"/>
</dbReference>
<sequence>MKNGILNWNVDPVIFWITDSFPLKYYGALFATGLLLGFYIVRNIYKKENLSLDNLDTLLIYVIVGTVLGARLGHCFFYEPEYFFKHPIEILLPIQKIKGVYQFVGYQGLASHGGSIGVITAMILYCRRYKVQFLGLLDKMAVAVPVTGTFIRLGNFMNSEIYGKPTNGNWGVVFQRDDLIPRHPTQLYEAFAYLLIFGILFYMYKSEKIRNAQGLIFGTFLTLLFSARFIIEFFKENQEAFENNMLINMGQILSIPFILIGLALIFWKTRKVTVNSDSLKFNDTEN</sequence>
<feature type="transmembrane region" description="Helical" evidence="7">
    <location>
        <begin position="215"/>
        <end position="234"/>
    </location>
</feature>
<keyword evidence="9" id="KW-1185">Reference proteome</keyword>
<keyword evidence="3 7" id="KW-0808">Transferase</keyword>
<name>A0A344LPE1_9FLAO</name>
<dbReference type="NCBIfam" id="TIGR00544">
    <property type="entry name" value="lgt"/>
    <property type="match status" value="1"/>
</dbReference>
<keyword evidence="5 7" id="KW-1133">Transmembrane helix</keyword>
<dbReference type="PROSITE" id="PS01311">
    <property type="entry name" value="LGT"/>
    <property type="match status" value="1"/>
</dbReference>
<keyword evidence="6 7" id="KW-0472">Membrane</keyword>
<dbReference type="OrthoDB" id="871140at2"/>
<reference evidence="8 9" key="1">
    <citation type="submission" date="2018-06" db="EMBL/GenBank/DDBJ databases">
        <title>Genome sequencing of Flavobacterium.</title>
        <authorList>
            <person name="Baek M.-G."/>
            <person name="Yi H."/>
        </authorList>
    </citation>
    <scope>NUCLEOTIDE SEQUENCE [LARGE SCALE GENOMIC DNA]</scope>
    <source>
        <strain evidence="8 9">HYN0086</strain>
    </source>
</reference>
<evidence type="ECO:0000256" key="5">
    <source>
        <dbReference type="ARBA" id="ARBA00022989"/>
    </source>
</evidence>
<dbReference type="PANTHER" id="PTHR30589">
    <property type="entry name" value="PROLIPOPROTEIN DIACYLGLYCERYL TRANSFERASE"/>
    <property type="match status" value="1"/>
</dbReference>
<dbReference type="PANTHER" id="PTHR30589:SF0">
    <property type="entry name" value="PHOSPHATIDYLGLYCEROL--PROLIPOPROTEIN DIACYLGLYCERYL TRANSFERASE"/>
    <property type="match status" value="1"/>
</dbReference>
<comment type="function">
    <text evidence="7">Catalyzes the transfer of the diacylglyceryl group from phosphatidylglycerol to the sulfhydryl group of the N-terminal cysteine of a prolipoprotein, the first step in the formation of mature lipoproteins.</text>
</comment>
<dbReference type="KEGG" id="ffl:HYN86_03865"/>
<feature type="transmembrane region" description="Helical" evidence="7">
    <location>
        <begin position="246"/>
        <end position="267"/>
    </location>
</feature>
<feature type="binding site" evidence="7">
    <location>
        <position position="152"/>
    </location>
    <ligand>
        <name>a 1,2-diacyl-sn-glycero-3-phospho-(1'-sn-glycerol)</name>
        <dbReference type="ChEBI" id="CHEBI:64716"/>
    </ligand>
</feature>
<evidence type="ECO:0000256" key="3">
    <source>
        <dbReference type="ARBA" id="ARBA00022679"/>
    </source>
</evidence>
<dbReference type="Pfam" id="PF01790">
    <property type="entry name" value="LGT"/>
    <property type="match status" value="1"/>
</dbReference>
<keyword evidence="2 7" id="KW-1003">Cell membrane</keyword>
<dbReference type="GO" id="GO:0042158">
    <property type="term" value="P:lipoprotein biosynthetic process"/>
    <property type="evidence" value="ECO:0007669"/>
    <property type="project" value="UniProtKB-UniRule"/>
</dbReference>
<feature type="transmembrane region" description="Helical" evidence="7">
    <location>
        <begin position="25"/>
        <end position="45"/>
    </location>
</feature>
<proteinExistence type="inferred from homology"/>
<accession>A0A344LPE1</accession>
<keyword evidence="8" id="KW-0449">Lipoprotein</keyword>
<gene>
    <name evidence="7 8" type="primary">lgt</name>
    <name evidence="8" type="ORF">HYN86_03865</name>
</gene>
<feature type="transmembrane region" description="Helical" evidence="7">
    <location>
        <begin position="99"/>
        <end position="126"/>
    </location>
</feature>
<feature type="transmembrane region" description="Helical" evidence="7">
    <location>
        <begin position="186"/>
        <end position="203"/>
    </location>
</feature>
<dbReference type="AlphaFoldDB" id="A0A344LPE1"/>
<dbReference type="GO" id="GO:0005886">
    <property type="term" value="C:plasma membrane"/>
    <property type="evidence" value="ECO:0007669"/>
    <property type="project" value="UniProtKB-SubCell"/>
</dbReference>
<dbReference type="Proteomes" id="UP000251561">
    <property type="component" value="Chromosome"/>
</dbReference>
<evidence type="ECO:0000313" key="9">
    <source>
        <dbReference type="Proteomes" id="UP000251561"/>
    </source>
</evidence>
<comment type="similarity">
    <text evidence="1 7">Belongs to the Lgt family.</text>
</comment>
<dbReference type="UniPathway" id="UPA00664"/>
<feature type="transmembrane region" description="Helical" evidence="7">
    <location>
        <begin position="133"/>
        <end position="153"/>
    </location>
</feature>
<dbReference type="EMBL" id="CP030261">
    <property type="protein sequence ID" value="AXB55783.1"/>
    <property type="molecule type" value="Genomic_DNA"/>
</dbReference>
<evidence type="ECO:0000256" key="7">
    <source>
        <dbReference type="HAMAP-Rule" id="MF_01147"/>
    </source>
</evidence>
<evidence type="ECO:0000256" key="4">
    <source>
        <dbReference type="ARBA" id="ARBA00022692"/>
    </source>
</evidence>
<dbReference type="RefSeq" id="WP_113676855.1">
    <property type="nucleotide sequence ID" value="NZ_CP030261.1"/>
</dbReference>